<dbReference type="InterPro" id="IPR001129">
    <property type="entry name" value="Membr-assoc_MAPEG"/>
</dbReference>
<dbReference type="Gene3D" id="1.20.120.550">
    <property type="entry name" value="Membrane associated eicosanoid/glutathione metabolism-like domain"/>
    <property type="match status" value="1"/>
</dbReference>
<reference evidence="6" key="1">
    <citation type="journal article" date="2021" name="Nat. Commun.">
        <title>Genetic determinants of endophytism in the Arabidopsis root mycobiome.</title>
        <authorList>
            <person name="Mesny F."/>
            <person name="Miyauchi S."/>
            <person name="Thiergart T."/>
            <person name="Pickel B."/>
            <person name="Atanasova L."/>
            <person name="Karlsson M."/>
            <person name="Huettel B."/>
            <person name="Barry K.W."/>
            <person name="Haridas S."/>
            <person name="Chen C."/>
            <person name="Bauer D."/>
            <person name="Andreopoulos W."/>
            <person name="Pangilinan J."/>
            <person name="LaButti K."/>
            <person name="Riley R."/>
            <person name="Lipzen A."/>
            <person name="Clum A."/>
            <person name="Drula E."/>
            <person name="Henrissat B."/>
            <person name="Kohler A."/>
            <person name="Grigoriev I.V."/>
            <person name="Martin F.M."/>
            <person name="Hacquard S."/>
        </authorList>
    </citation>
    <scope>NUCLEOTIDE SEQUENCE</scope>
    <source>
        <strain evidence="6">MPI-SDFR-AT-0120</strain>
    </source>
</reference>
<keyword evidence="7" id="KW-1185">Reference proteome</keyword>
<gene>
    <name evidence="6" type="ORF">FB567DRAFT_582530</name>
</gene>
<organism evidence="6 7">
    <name type="scientific">Paraphoma chrysanthemicola</name>
    <dbReference type="NCBI Taxonomy" id="798071"/>
    <lineage>
        <taxon>Eukaryota</taxon>
        <taxon>Fungi</taxon>
        <taxon>Dikarya</taxon>
        <taxon>Ascomycota</taxon>
        <taxon>Pezizomycotina</taxon>
        <taxon>Dothideomycetes</taxon>
        <taxon>Pleosporomycetidae</taxon>
        <taxon>Pleosporales</taxon>
        <taxon>Pleosporineae</taxon>
        <taxon>Phaeosphaeriaceae</taxon>
        <taxon>Paraphoma</taxon>
    </lineage>
</organism>
<keyword evidence="4 5" id="KW-0472">Membrane</keyword>
<dbReference type="Pfam" id="PF01124">
    <property type="entry name" value="MAPEG"/>
    <property type="match status" value="1"/>
</dbReference>
<evidence type="ECO:0000313" key="7">
    <source>
        <dbReference type="Proteomes" id="UP000813461"/>
    </source>
</evidence>
<dbReference type="PANTHER" id="PTHR35371">
    <property type="entry name" value="INNER MEMBRANE PROTEIN"/>
    <property type="match status" value="1"/>
</dbReference>
<accession>A0A8K0QYQ3</accession>
<evidence type="ECO:0000256" key="3">
    <source>
        <dbReference type="ARBA" id="ARBA00022989"/>
    </source>
</evidence>
<dbReference type="AlphaFoldDB" id="A0A8K0QYQ3"/>
<keyword evidence="2 5" id="KW-0812">Transmembrane</keyword>
<evidence type="ECO:0000256" key="5">
    <source>
        <dbReference type="SAM" id="Phobius"/>
    </source>
</evidence>
<keyword evidence="3 5" id="KW-1133">Transmembrane helix</keyword>
<proteinExistence type="predicted"/>
<sequence>MTHNYSLYTIPIYWAIALYPHMYAVSIIRNSISYDTWNMHNPRGQGTAPSYQKLLPAATFARFERAEAAHANGMENAGFFVGAVLAGCFGGVDACCCKWMYVNEL</sequence>
<evidence type="ECO:0000313" key="6">
    <source>
        <dbReference type="EMBL" id="KAH7078252.1"/>
    </source>
</evidence>
<dbReference type="Proteomes" id="UP000813461">
    <property type="component" value="Unassembled WGS sequence"/>
</dbReference>
<dbReference type="PANTHER" id="PTHR35371:SF1">
    <property type="entry name" value="BLR7753 PROTEIN"/>
    <property type="match status" value="1"/>
</dbReference>
<protein>
    <submittedName>
        <fullName evidence="6">Uncharacterized protein</fullName>
    </submittedName>
</protein>
<dbReference type="SUPFAM" id="SSF161084">
    <property type="entry name" value="MAPEG domain-like"/>
    <property type="match status" value="1"/>
</dbReference>
<dbReference type="EMBL" id="JAGMVJ010000017">
    <property type="protein sequence ID" value="KAH7078252.1"/>
    <property type="molecule type" value="Genomic_DNA"/>
</dbReference>
<dbReference type="GO" id="GO:0016020">
    <property type="term" value="C:membrane"/>
    <property type="evidence" value="ECO:0007669"/>
    <property type="project" value="UniProtKB-SubCell"/>
</dbReference>
<evidence type="ECO:0000256" key="1">
    <source>
        <dbReference type="ARBA" id="ARBA00004370"/>
    </source>
</evidence>
<comment type="caution">
    <text evidence="6">The sequence shown here is derived from an EMBL/GenBank/DDBJ whole genome shotgun (WGS) entry which is preliminary data.</text>
</comment>
<evidence type="ECO:0000256" key="2">
    <source>
        <dbReference type="ARBA" id="ARBA00022692"/>
    </source>
</evidence>
<name>A0A8K0QYQ3_9PLEO</name>
<dbReference type="OrthoDB" id="2122304at2759"/>
<feature type="transmembrane region" description="Helical" evidence="5">
    <location>
        <begin position="12"/>
        <end position="32"/>
    </location>
</feature>
<comment type="subcellular location">
    <subcellularLocation>
        <location evidence="1">Membrane</location>
    </subcellularLocation>
</comment>
<dbReference type="InterPro" id="IPR023352">
    <property type="entry name" value="MAPEG-like_dom_sf"/>
</dbReference>
<evidence type="ECO:0000256" key="4">
    <source>
        <dbReference type="ARBA" id="ARBA00023136"/>
    </source>
</evidence>